<keyword evidence="2" id="KW-1185">Reference proteome</keyword>
<gene>
    <name evidence="1" type="ORF">scyTo_0025193</name>
</gene>
<accession>A0A401QGH3</accession>
<sequence length="84" mass="9711">KGKRNPSDIANALLDAISDYVVDFVQPSLSVIRIILFNPLLMDPFRQCMEQRFRPLQSMGEDLFLHDTPADVFYHHETQFSNCP</sequence>
<evidence type="ECO:0000313" key="2">
    <source>
        <dbReference type="Proteomes" id="UP000288216"/>
    </source>
</evidence>
<protein>
    <submittedName>
        <fullName evidence="1">Uncharacterized protein</fullName>
    </submittedName>
</protein>
<proteinExistence type="predicted"/>
<dbReference type="EMBL" id="BFAA01075448">
    <property type="protein sequence ID" value="GCB84475.1"/>
    <property type="molecule type" value="Genomic_DNA"/>
</dbReference>
<name>A0A401QGH3_SCYTO</name>
<comment type="caution">
    <text evidence="1">The sequence shown here is derived from an EMBL/GenBank/DDBJ whole genome shotgun (WGS) entry which is preliminary data.</text>
</comment>
<evidence type="ECO:0000313" key="1">
    <source>
        <dbReference type="EMBL" id="GCB84475.1"/>
    </source>
</evidence>
<feature type="non-terminal residue" evidence="1">
    <location>
        <position position="1"/>
    </location>
</feature>
<dbReference type="Proteomes" id="UP000288216">
    <property type="component" value="Unassembled WGS sequence"/>
</dbReference>
<organism evidence="1 2">
    <name type="scientific">Scyliorhinus torazame</name>
    <name type="common">Cloudy catshark</name>
    <name type="synonym">Catulus torazame</name>
    <dbReference type="NCBI Taxonomy" id="75743"/>
    <lineage>
        <taxon>Eukaryota</taxon>
        <taxon>Metazoa</taxon>
        <taxon>Chordata</taxon>
        <taxon>Craniata</taxon>
        <taxon>Vertebrata</taxon>
        <taxon>Chondrichthyes</taxon>
        <taxon>Elasmobranchii</taxon>
        <taxon>Galeomorphii</taxon>
        <taxon>Galeoidea</taxon>
        <taxon>Carcharhiniformes</taxon>
        <taxon>Scyliorhinidae</taxon>
        <taxon>Scyliorhinus</taxon>
    </lineage>
</organism>
<dbReference type="AlphaFoldDB" id="A0A401QGH3"/>
<reference evidence="1 2" key="1">
    <citation type="journal article" date="2018" name="Nat. Ecol. Evol.">
        <title>Shark genomes provide insights into elasmobranch evolution and the origin of vertebrates.</title>
        <authorList>
            <person name="Hara Y"/>
            <person name="Yamaguchi K"/>
            <person name="Onimaru K"/>
            <person name="Kadota M"/>
            <person name="Koyanagi M"/>
            <person name="Keeley SD"/>
            <person name="Tatsumi K"/>
            <person name="Tanaka K"/>
            <person name="Motone F"/>
            <person name="Kageyama Y"/>
            <person name="Nozu R"/>
            <person name="Adachi N"/>
            <person name="Nishimura O"/>
            <person name="Nakagawa R"/>
            <person name="Tanegashima C"/>
            <person name="Kiyatake I"/>
            <person name="Matsumoto R"/>
            <person name="Murakumo K"/>
            <person name="Nishida K"/>
            <person name="Terakita A"/>
            <person name="Kuratani S"/>
            <person name="Sato K"/>
            <person name="Hyodo S Kuraku.S."/>
        </authorList>
    </citation>
    <scope>NUCLEOTIDE SEQUENCE [LARGE SCALE GENOMIC DNA]</scope>
</reference>